<feature type="compositionally biased region" description="Basic and acidic residues" evidence="2">
    <location>
        <begin position="303"/>
        <end position="314"/>
    </location>
</feature>
<evidence type="ECO:0000256" key="1">
    <source>
        <dbReference type="SAM" id="Coils"/>
    </source>
</evidence>
<name>A0A077ZQ62_STYLE</name>
<feature type="compositionally biased region" description="Low complexity" evidence="2">
    <location>
        <begin position="400"/>
        <end position="413"/>
    </location>
</feature>
<protein>
    <submittedName>
        <fullName evidence="3">Uncharacterized protein</fullName>
    </submittedName>
</protein>
<dbReference type="InParanoid" id="A0A077ZQ62"/>
<evidence type="ECO:0000313" key="4">
    <source>
        <dbReference type="Proteomes" id="UP000039865"/>
    </source>
</evidence>
<reference evidence="3 4" key="1">
    <citation type="submission" date="2014-06" db="EMBL/GenBank/DDBJ databases">
        <authorList>
            <person name="Swart Estienne"/>
        </authorList>
    </citation>
    <scope>NUCLEOTIDE SEQUENCE [LARGE SCALE GENOMIC DNA]</scope>
    <source>
        <strain evidence="3 4">130c</strain>
    </source>
</reference>
<sequence>MEFQPQTKRQLFLKNFLNDKENEFNGNSSGMTSSRTNNSNMITPSNYNNNIDVRRRESQKNTDIATANKNITGAHLRSPSDGKFIFTQTKVDSTNLQLLSSKFMSSHIEDNSQFTETCQMDATNLKLGDIGKLGSVVSGYSDNEIENVLIGSIRPSKQEQIKQQELKEEMLNKQIQDPFYCKRIECLERENIIMEQQEKLQQMEEVINSLQLKLMNKKGKIAMLKLEKSLLKKREQQMDILHDSDNFQSNGQKDKKTKGRLIRNNSKTKTNLNSNTCSFQDLNSQKNNSIIGGSYDSQVNEQNDNRQGDNHPYLDENNDINFETYEKRDRQSLYKKMRIRTDNHHSIDESQNLSRFGGGSPIQKDSINNLKLSKPGIPLGPQKSIISNPLLTSRNMHQPQLSQQLNSQNQQNSARGSGSERFSLEYSEKFKEQLQSLVLWDVGSEMDSPTRGAGNVYNSQGFNPMLRSSQNHNFFQNTQFNMANGSHYQQQQNQGGDLNTVYFEDVEVFDEFEKRFKDFLKSTPYIEQILQTSKEYRMIIESLNILARFNDELKRICTMTAQLAEEGKKLFISKQKGQQIIQKNRELRVQIKSLLKDQIAPPSITSSISGPLKGVDKNNNTKRELIKQRNYLMQENDSLTFKFKKLFLF</sequence>
<dbReference type="EMBL" id="CCKQ01000447">
    <property type="protein sequence ID" value="CDW71520.1"/>
    <property type="molecule type" value="Genomic_DNA"/>
</dbReference>
<feature type="compositionally biased region" description="Low complexity" evidence="2">
    <location>
        <begin position="264"/>
        <end position="276"/>
    </location>
</feature>
<dbReference type="Proteomes" id="UP000039865">
    <property type="component" value="Unassembled WGS sequence"/>
</dbReference>
<feature type="region of interest" description="Disordered" evidence="2">
    <location>
        <begin position="345"/>
        <end position="368"/>
    </location>
</feature>
<feature type="region of interest" description="Disordered" evidence="2">
    <location>
        <begin position="22"/>
        <end position="51"/>
    </location>
</feature>
<accession>A0A077ZQ62</accession>
<keyword evidence="1" id="KW-0175">Coiled coil</keyword>
<keyword evidence="4" id="KW-1185">Reference proteome</keyword>
<evidence type="ECO:0000256" key="2">
    <source>
        <dbReference type="SAM" id="MobiDB-lite"/>
    </source>
</evidence>
<feature type="compositionally biased region" description="Polar residues" evidence="2">
    <location>
        <begin position="24"/>
        <end position="51"/>
    </location>
</feature>
<feature type="coiled-coil region" evidence="1">
    <location>
        <begin position="193"/>
        <end position="227"/>
    </location>
</feature>
<feature type="region of interest" description="Disordered" evidence="2">
    <location>
        <begin position="242"/>
        <end position="327"/>
    </location>
</feature>
<gene>
    <name evidence="3" type="primary">Contig15100.g747</name>
    <name evidence="3" type="ORF">STYLEM_466</name>
</gene>
<feature type="region of interest" description="Disordered" evidence="2">
    <location>
        <begin position="400"/>
        <end position="421"/>
    </location>
</feature>
<evidence type="ECO:0000313" key="3">
    <source>
        <dbReference type="EMBL" id="CDW71520.1"/>
    </source>
</evidence>
<feature type="compositionally biased region" description="Polar residues" evidence="2">
    <location>
        <begin position="277"/>
        <end position="302"/>
    </location>
</feature>
<dbReference type="AlphaFoldDB" id="A0A077ZQ62"/>
<organism evidence="3 4">
    <name type="scientific">Stylonychia lemnae</name>
    <name type="common">Ciliate</name>
    <dbReference type="NCBI Taxonomy" id="5949"/>
    <lineage>
        <taxon>Eukaryota</taxon>
        <taxon>Sar</taxon>
        <taxon>Alveolata</taxon>
        <taxon>Ciliophora</taxon>
        <taxon>Intramacronucleata</taxon>
        <taxon>Spirotrichea</taxon>
        <taxon>Stichotrichia</taxon>
        <taxon>Sporadotrichida</taxon>
        <taxon>Oxytrichidae</taxon>
        <taxon>Stylonychinae</taxon>
        <taxon>Stylonychia</taxon>
    </lineage>
</organism>
<proteinExistence type="predicted"/>